<protein>
    <submittedName>
        <fullName evidence="1">Uncharacterized protein</fullName>
    </submittedName>
</protein>
<dbReference type="EMBL" id="JAABNR010000042">
    <property type="protein sequence ID" value="NBZ89967.1"/>
    <property type="molecule type" value="Genomic_DNA"/>
</dbReference>
<evidence type="ECO:0000313" key="1">
    <source>
        <dbReference type="EMBL" id="NBZ89967.1"/>
    </source>
</evidence>
<organism evidence="1 2">
    <name type="scientific">Stagnihabitans tardus</name>
    <dbReference type="NCBI Taxonomy" id="2699202"/>
    <lineage>
        <taxon>Bacteria</taxon>
        <taxon>Pseudomonadati</taxon>
        <taxon>Pseudomonadota</taxon>
        <taxon>Alphaproteobacteria</taxon>
        <taxon>Rhodobacterales</taxon>
        <taxon>Paracoccaceae</taxon>
        <taxon>Stagnihabitans</taxon>
    </lineage>
</organism>
<accession>A0AAE4YC29</accession>
<name>A0AAE4YC29_9RHOB</name>
<keyword evidence="2" id="KW-1185">Reference proteome</keyword>
<sequence length="124" mass="13565">MAHIHFAGHVTAEDTLDAAARFAATPGVHPDLHQLIDFSHVASFERDYVKLLAMFARLPEHLVHAGHQPIFVYVVPTKIGQDMAQFVIRSMEGMDGGPILRMAPSLPEALALLGLSIQSLSRTE</sequence>
<dbReference type="Proteomes" id="UP001193501">
    <property type="component" value="Unassembled WGS sequence"/>
</dbReference>
<proteinExistence type="predicted"/>
<evidence type="ECO:0000313" key="2">
    <source>
        <dbReference type="Proteomes" id="UP001193501"/>
    </source>
</evidence>
<comment type="caution">
    <text evidence="1">The sequence shown here is derived from an EMBL/GenBank/DDBJ whole genome shotgun (WGS) entry which is preliminary data.</text>
</comment>
<reference evidence="1" key="1">
    <citation type="submission" date="2020-01" db="EMBL/GenBank/DDBJ databases">
        <authorList>
            <person name="Chen W.-M."/>
        </authorList>
    </citation>
    <scope>NUCLEOTIDE SEQUENCE</scope>
    <source>
        <strain evidence="1">CYK-10</strain>
    </source>
</reference>
<gene>
    <name evidence="1" type="ORF">GV832_20485</name>
</gene>
<dbReference type="RefSeq" id="WP_168776756.1">
    <property type="nucleotide sequence ID" value="NZ_JAABNR010000042.1"/>
</dbReference>
<dbReference type="AlphaFoldDB" id="A0AAE4YC29"/>